<evidence type="ECO:0008006" key="6">
    <source>
        <dbReference type="Google" id="ProtNLM"/>
    </source>
</evidence>
<dbReference type="EMBL" id="JAAALK010000283">
    <property type="protein sequence ID" value="KAG8076792.1"/>
    <property type="molecule type" value="Genomic_DNA"/>
</dbReference>
<dbReference type="PANTHER" id="PTHR45714:SF22">
    <property type="entry name" value="HOMEOBOX-LEUCINE ZIPPER PROTEIN HOX27"/>
    <property type="match status" value="1"/>
</dbReference>
<evidence type="ECO:0000256" key="1">
    <source>
        <dbReference type="ARBA" id="ARBA00004123"/>
    </source>
</evidence>
<gene>
    <name evidence="4" type="ORF">GUJ93_ZPchr0006g41728</name>
</gene>
<comment type="caution">
    <text evidence="4">The sequence shown here is derived from an EMBL/GenBank/DDBJ whole genome shotgun (WGS) entry which is preliminary data.</text>
</comment>
<dbReference type="AlphaFoldDB" id="A0A8J5T2M8"/>
<keyword evidence="3" id="KW-0804">Transcription</keyword>
<evidence type="ECO:0000313" key="5">
    <source>
        <dbReference type="Proteomes" id="UP000729402"/>
    </source>
</evidence>
<keyword evidence="2" id="KW-0805">Transcription regulation</keyword>
<protein>
    <recommendedName>
        <fullName evidence="6">HD-ZIP protein N-terminal domain-containing protein</fullName>
    </recommendedName>
</protein>
<reference evidence="4" key="2">
    <citation type="submission" date="2021-02" db="EMBL/GenBank/DDBJ databases">
        <authorList>
            <person name="Kimball J.A."/>
            <person name="Haas M.W."/>
            <person name="Macchietto M."/>
            <person name="Kono T."/>
            <person name="Duquette J."/>
            <person name="Shao M."/>
        </authorList>
    </citation>
    <scope>NUCLEOTIDE SEQUENCE</scope>
    <source>
        <tissue evidence="4">Fresh leaf tissue</tissue>
    </source>
</reference>
<dbReference type="Proteomes" id="UP000729402">
    <property type="component" value="Unassembled WGS sequence"/>
</dbReference>
<dbReference type="InterPro" id="IPR050762">
    <property type="entry name" value="HD-ZIP_Homeobox_LZ_Class_II"/>
</dbReference>
<accession>A0A8J5T2M8</accession>
<dbReference type="PANTHER" id="PTHR45714">
    <property type="entry name" value="HOMEOBOX-LEUCINE ZIPPER PROTEIN HAT14"/>
    <property type="match status" value="1"/>
</dbReference>
<evidence type="ECO:0000313" key="4">
    <source>
        <dbReference type="EMBL" id="KAG8076792.1"/>
    </source>
</evidence>
<name>A0A8J5T2M8_ZIZPA</name>
<sequence length="120" mass="12914">MVRAHGFDVNQAPSVSVGDVLGMEEDKESLVALALLSSPNDSGGFILLDLSIHGLCSPIDMVALGGSERSSSHMSNDDNSVSACKKLRLFREQSVFLEESFKQHSTLNPQKVALAKQLNL</sequence>
<evidence type="ECO:0000256" key="2">
    <source>
        <dbReference type="ARBA" id="ARBA00023015"/>
    </source>
</evidence>
<comment type="subcellular location">
    <subcellularLocation>
        <location evidence="1">Nucleus</location>
    </subcellularLocation>
</comment>
<evidence type="ECO:0000256" key="3">
    <source>
        <dbReference type="ARBA" id="ARBA00023163"/>
    </source>
</evidence>
<dbReference type="OrthoDB" id="1939171at2759"/>
<dbReference type="GO" id="GO:0005634">
    <property type="term" value="C:nucleus"/>
    <property type="evidence" value="ECO:0007669"/>
    <property type="project" value="UniProtKB-SubCell"/>
</dbReference>
<keyword evidence="5" id="KW-1185">Reference proteome</keyword>
<organism evidence="4 5">
    <name type="scientific">Zizania palustris</name>
    <name type="common">Northern wild rice</name>
    <dbReference type="NCBI Taxonomy" id="103762"/>
    <lineage>
        <taxon>Eukaryota</taxon>
        <taxon>Viridiplantae</taxon>
        <taxon>Streptophyta</taxon>
        <taxon>Embryophyta</taxon>
        <taxon>Tracheophyta</taxon>
        <taxon>Spermatophyta</taxon>
        <taxon>Magnoliopsida</taxon>
        <taxon>Liliopsida</taxon>
        <taxon>Poales</taxon>
        <taxon>Poaceae</taxon>
        <taxon>BOP clade</taxon>
        <taxon>Oryzoideae</taxon>
        <taxon>Oryzeae</taxon>
        <taxon>Zizaniinae</taxon>
        <taxon>Zizania</taxon>
    </lineage>
</organism>
<proteinExistence type="predicted"/>
<reference evidence="4" key="1">
    <citation type="journal article" date="2021" name="bioRxiv">
        <title>Whole Genome Assembly and Annotation of Northern Wild Rice, Zizania palustris L., Supports a Whole Genome Duplication in the Zizania Genus.</title>
        <authorList>
            <person name="Haas M."/>
            <person name="Kono T."/>
            <person name="Macchietto M."/>
            <person name="Millas R."/>
            <person name="McGilp L."/>
            <person name="Shao M."/>
            <person name="Duquette J."/>
            <person name="Hirsch C.N."/>
            <person name="Kimball J."/>
        </authorList>
    </citation>
    <scope>NUCLEOTIDE SEQUENCE</scope>
    <source>
        <tissue evidence="4">Fresh leaf tissue</tissue>
    </source>
</reference>